<geneLocation type="plasmid" evidence="2 3">
    <name>pAmyja1</name>
</geneLocation>
<feature type="region of interest" description="Disordered" evidence="1">
    <location>
        <begin position="75"/>
        <end position="98"/>
    </location>
</feature>
<organism evidence="2 3">
    <name type="scientific">Amycolatopsis japonica</name>
    <dbReference type="NCBI Taxonomy" id="208439"/>
    <lineage>
        <taxon>Bacteria</taxon>
        <taxon>Bacillati</taxon>
        <taxon>Actinomycetota</taxon>
        <taxon>Actinomycetes</taxon>
        <taxon>Pseudonocardiales</taxon>
        <taxon>Pseudonocardiaceae</taxon>
        <taxon>Amycolatopsis</taxon>
        <taxon>Amycolatopsis japonica group</taxon>
    </lineage>
</organism>
<dbReference type="AlphaFoldDB" id="A0A075V779"/>
<dbReference type="KEGG" id="aja:AJAP_42855"/>
<dbReference type="EMBL" id="CP008954">
    <property type="protein sequence ID" value="AIG81338.1"/>
    <property type="molecule type" value="Genomic_DNA"/>
</dbReference>
<name>A0A075V779_9PSEU</name>
<accession>A0A075V779</accession>
<feature type="compositionally biased region" description="Pro residues" evidence="1">
    <location>
        <begin position="83"/>
        <end position="92"/>
    </location>
</feature>
<proteinExistence type="predicted"/>
<dbReference type="Proteomes" id="UP000028492">
    <property type="component" value="Plasmid pAmyja1"/>
</dbReference>
<evidence type="ECO:0000313" key="2">
    <source>
        <dbReference type="EMBL" id="AIG81338.1"/>
    </source>
</evidence>
<keyword evidence="2" id="KW-0614">Plasmid</keyword>
<keyword evidence="3" id="KW-1185">Reference proteome</keyword>
<sequence>MQWEYGDPEPSNKDVRQVTGASGCVWVRSKPNGLFWFPREGGVIRDWYELLYLDGPAVGESIRISLFEEGQLEVAPRRKRARPAPPAPPAPPVTKAEVEQVSLFG</sequence>
<gene>
    <name evidence="2" type="ORF">AJAP_42855</name>
</gene>
<evidence type="ECO:0000313" key="3">
    <source>
        <dbReference type="Proteomes" id="UP000028492"/>
    </source>
</evidence>
<protein>
    <submittedName>
        <fullName evidence="2">Uncharacterized protein</fullName>
    </submittedName>
</protein>
<dbReference type="HOGENOM" id="CLU_176777_0_0_11"/>
<evidence type="ECO:0000256" key="1">
    <source>
        <dbReference type="SAM" id="MobiDB-lite"/>
    </source>
</evidence>
<reference evidence="2 3" key="1">
    <citation type="journal article" date="2014" name="J. Biotechnol.">
        <title>Complete genome sequence of the actinobacterium Amycolatopsis japonica MG417-CF17(T) (=DSM 44213T) producing (S,S)-N,N'-ethylenediaminedisuccinic acid.</title>
        <authorList>
            <person name="Stegmann E."/>
            <person name="Albersmeier A."/>
            <person name="Spohn M."/>
            <person name="Gert H."/>
            <person name="Weber T."/>
            <person name="Wohlleben W."/>
            <person name="Kalinowski J."/>
            <person name="Ruckert C."/>
        </authorList>
    </citation>
    <scope>NUCLEOTIDE SEQUENCE [LARGE SCALE GENOMIC DNA]</scope>
    <source>
        <strain evidence="3">MG417-CF17 (DSM 44213)</strain>
        <plasmid evidence="2">pAmyja1</plasmid>
    </source>
</reference>